<feature type="domain" description="Peptidase S1" evidence="7">
    <location>
        <begin position="41"/>
        <end position="280"/>
    </location>
</feature>
<dbReference type="InterPro" id="IPR043504">
    <property type="entry name" value="Peptidase_S1_PA_chymotrypsin"/>
</dbReference>
<evidence type="ECO:0000256" key="2">
    <source>
        <dbReference type="ARBA" id="ARBA00022801"/>
    </source>
</evidence>
<evidence type="ECO:0000256" key="5">
    <source>
        <dbReference type="ARBA" id="ARBA00024195"/>
    </source>
</evidence>
<evidence type="ECO:0000313" key="8">
    <source>
        <dbReference type="EMBL" id="CAK1546640.1"/>
    </source>
</evidence>
<organism evidence="8 9">
    <name type="scientific">Leptosia nina</name>
    <dbReference type="NCBI Taxonomy" id="320188"/>
    <lineage>
        <taxon>Eukaryota</taxon>
        <taxon>Metazoa</taxon>
        <taxon>Ecdysozoa</taxon>
        <taxon>Arthropoda</taxon>
        <taxon>Hexapoda</taxon>
        <taxon>Insecta</taxon>
        <taxon>Pterygota</taxon>
        <taxon>Neoptera</taxon>
        <taxon>Endopterygota</taxon>
        <taxon>Lepidoptera</taxon>
        <taxon>Glossata</taxon>
        <taxon>Ditrysia</taxon>
        <taxon>Papilionoidea</taxon>
        <taxon>Pieridae</taxon>
        <taxon>Pierinae</taxon>
        <taxon>Leptosia</taxon>
    </lineage>
</organism>
<protein>
    <recommendedName>
        <fullName evidence="7">Peptidase S1 domain-containing protein</fullName>
    </recommendedName>
</protein>
<dbReference type="InterPro" id="IPR001314">
    <property type="entry name" value="Peptidase_S1A"/>
</dbReference>
<evidence type="ECO:0000256" key="1">
    <source>
        <dbReference type="ARBA" id="ARBA00022670"/>
    </source>
</evidence>
<dbReference type="CDD" id="cd00190">
    <property type="entry name" value="Tryp_SPc"/>
    <property type="match status" value="1"/>
</dbReference>
<comment type="caution">
    <text evidence="8">The sequence shown here is derived from an EMBL/GenBank/DDBJ whole genome shotgun (WGS) entry which is preliminary data.</text>
</comment>
<keyword evidence="4" id="KW-1015">Disulfide bond</keyword>
<keyword evidence="1" id="KW-0645">Protease</keyword>
<dbReference type="InterPro" id="IPR001254">
    <property type="entry name" value="Trypsin_dom"/>
</dbReference>
<evidence type="ECO:0000313" key="9">
    <source>
        <dbReference type="Proteomes" id="UP001497472"/>
    </source>
</evidence>
<dbReference type="AlphaFoldDB" id="A0AAV1JDI4"/>
<comment type="similarity">
    <text evidence="5">Belongs to the peptidase S1 family. CLIP subfamily.</text>
</comment>
<name>A0AAV1JDI4_9NEOP</name>
<dbReference type="PANTHER" id="PTHR24276">
    <property type="entry name" value="POLYSERASE-RELATED"/>
    <property type="match status" value="1"/>
</dbReference>
<dbReference type="InterPro" id="IPR033116">
    <property type="entry name" value="TRYPSIN_SER"/>
</dbReference>
<dbReference type="Pfam" id="PF00089">
    <property type="entry name" value="Trypsin"/>
    <property type="match status" value="1"/>
</dbReference>
<dbReference type="SUPFAM" id="SSF50494">
    <property type="entry name" value="Trypsin-like serine proteases"/>
    <property type="match status" value="1"/>
</dbReference>
<dbReference type="PROSITE" id="PS00135">
    <property type="entry name" value="TRYPSIN_SER"/>
    <property type="match status" value="1"/>
</dbReference>
<sequence>MVCTYFVLFFFTALSKATVTELDRLQVINLNETAGSPDQRIIGGQPVNIEKYPYAVQILLNGGLTCGGSLLTGRHVLSSAHCFITQSGQLASASLFTVRVGSTVQGSGGRVVKVSRIVPHPRYNTPLRDNDIAVVFLSRRVTLSASVSAAFIPVQGQSVPDQASVTHVGWGQTNVNIIGGSQVLNEVDVQKVNLTICSQRYTQLSQITGLVYIVTQNMMCAGILDVGGKDACQGDSGGPLTYRGVVVGITSWGHSCAHPNFPGVSARVSSFTNWINSTIDSGTRDSVRSSNLGLTIFLLSALLFSHLNTLVK</sequence>
<dbReference type="GO" id="GO:0004252">
    <property type="term" value="F:serine-type endopeptidase activity"/>
    <property type="evidence" value="ECO:0007669"/>
    <property type="project" value="InterPro"/>
</dbReference>
<feature type="signal peptide" evidence="6">
    <location>
        <begin position="1"/>
        <end position="17"/>
    </location>
</feature>
<dbReference type="PANTHER" id="PTHR24276:SF91">
    <property type="entry name" value="AT26814P-RELATED"/>
    <property type="match status" value="1"/>
</dbReference>
<feature type="chain" id="PRO_5043909126" description="Peptidase S1 domain-containing protein" evidence="6">
    <location>
        <begin position="18"/>
        <end position="312"/>
    </location>
</feature>
<keyword evidence="3" id="KW-0720">Serine protease</keyword>
<keyword evidence="2" id="KW-0378">Hydrolase</keyword>
<evidence type="ECO:0000256" key="4">
    <source>
        <dbReference type="ARBA" id="ARBA00023157"/>
    </source>
</evidence>
<dbReference type="InterPro" id="IPR009003">
    <property type="entry name" value="Peptidase_S1_PA"/>
</dbReference>
<dbReference type="SMART" id="SM00020">
    <property type="entry name" value="Tryp_SPc"/>
    <property type="match status" value="1"/>
</dbReference>
<dbReference type="PRINTS" id="PR00722">
    <property type="entry name" value="CHYMOTRYPSIN"/>
</dbReference>
<evidence type="ECO:0000256" key="6">
    <source>
        <dbReference type="SAM" id="SignalP"/>
    </source>
</evidence>
<proteinExistence type="inferred from homology"/>
<dbReference type="Proteomes" id="UP001497472">
    <property type="component" value="Unassembled WGS sequence"/>
</dbReference>
<evidence type="ECO:0000256" key="3">
    <source>
        <dbReference type="ARBA" id="ARBA00022825"/>
    </source>
</evidence>
<keyword evidence="6" id="KW-0732">Signal</keyword>
<dbReference type="InterPro" id="IPR050430">
    <property type="entry name" value="Peptidase_S1"/>
</dbReference>
<evidence type="ECO:0000259" key="7">
    <source>
        <dbReference type="PROSITE" id="PS50240"/>
    </source>
</evidence>
<gene>
    <name evidence="8" type="ORF">LNINA_LOCUS6190</name>
</gene>
<reference evidence="8 9" key="1">
    <citation type="submission" date="2023-11" db="EMBL/GenBank/DDBJ databases">
        <authorList>
            <person name="Okamura Y."/>
        </authorList>
    </citation>
    <scope>NUCLEOTIDE SEQUENCE [LARGE SCALE GENOMIC DNA]</scope>
</reference>
<accession>A0AAV1JDI4</accession>
<dbReference type="FunFam" id="2.40.10.10:FF:000002">
    <property type="entry name" value="Transmembrane protease serine"/>
    <property type="match status" value="1"/>
</dbReference>
<keyword evidence="9" id="KW-1185">Reference proteome</keyword>
<dbReference type="PROSITE" id="PS50240">
    <property type="entry name" value="TRYPSIN_DOM"/>
    <property type="match status" value="1"/>
</dbReference>
<dbReference type="GO" id="GO:0006508">
    <property type="term" value="P:proteolysis"/>
    <property type="evidence" value="ECO:0007669"/>
    <property type="project" value="UniProtKB-KW"/>
</dbReference>
<dbReference type="EMBL" id="CAVLEF010000008">
    <property type="protein sequence ID" value="CAK1546640.1"/>
    <property type="molecule type" value="Genomic_DNA"/>
</dbReference>
<dbReference type="Gene3D" id="2.40.10.10">
    <property type="entry name" value="Trypsin-like serine proteases"/>
    <property type="match status" value="1"/>
</dbReference>